<keyword evidence="1" id="KW-0378">Hydrolase</keyword>
<evidence type="ECO:0000313" key="3">
    <source>
        <dbReference type="EMBL" id="GII06051.1"/>
    </source>
</evidence>
<accession>A0A8J3T6G9</accession>
<comment type="caution">
    <text evidence="3">The sequence shown here is derived from an EMBL/GenBank/DDBJ whole genome shotgun (WGS) entry which is preliminary data.</text>
</comment>
<dbReference type="Pfam" id="PF01832">
    <property type="entry name" value="Glucosaminidase"/>
    <property type="match status" value="1"/>
</dbReference>
<dbReference type="Gene3D" id="1.10.530.10">
    <property type="match status" value="1"/>
</dbReference>
<dbReference type="Proteomes" id="UP000634476">
    <property type="component" value="Unassembled WGS sequence"/>
</dbReference>
<gene>
    <name evidence="3" type="ORF">Pta02_80590</name>
</gene>
<dbReference type="Gene3D" id="4.10.80.30">
    <property type="entry name" value="DNA polymerase, domain 6"/>
    <property type="match status" value="1"/>
</dbReference>
<reference evidence="3" key="1">
    <citation type="submission" date="2021-01" db="EMBL/GenBank/DDBJ databases">
        <title>Whole genome shotgun sequence of Planobispora takensis NBRC 109077.</title>
        <authorList>
            <person name="Komaki H."/>
            <person name="Tamura T."/>
        </authorList>
    </citation>
    <scope>NUCLEOTIDE SEQUENCE</scope>
    <source>
        <strain evidence="3">NBRC 109077</strain>
    </source>
</reference>
<sequence length="315" mass="32967">MSEPTPTRAMNSLLIAGAVTFSCLVADVGILPGTAQAAAGGLRTPAAVTAATSPLTALAASAAPVTVRARTGGGALSVRRSPTNASGRLHTIRDGTRFRVQCRVSGQKVKGRVRTTTAWLRMASGGYVSDAYVVRPSAVARCAPALPAPAASPAPAPAPASPAQFLAQVGPSARLSRQETRVPASVTLAQAILESGWGRSDLAVSGRNYFGIKCSPAGHGPYASGCRRHPTTECDSGGCHRTTALFRTYRSPADSFKDHGSFLASGSRYRAAFSHTADPDRFAREIAKAGYATDPAYPAKLIELMRSYDLYRYDR</sequence>
<evidence type="ECO:0000259" key="2">
    <source>
        <dbReference type="SMART" id="SM00047"/>
    </source>
</evidence>
<dbReference type="AlphaFoldDB" id="A0A8J3T6G9"/>
<protein>
    <recommendedName>
        <fullName evidence="2">Mannosyl-glycoprotein endo-beta-N-acetylglucosamidase-like domain-containing protein</fullName>
    </recommendedName>
</protein>
<dbReference type="PANTHER" id="PTHR33308:SF9">
    <property type="entry name" value="PEPTIDOGLYCAN HYDROLASE FLGJ"/>
    <property type="match status" value="1"/>
</dbReference>
<dbReference type="SMART" id="SM00047">
    <property type="entry name" value="LYZ2"/>
    <property type="match status" value="1"/>
</dbReference>
<organism evidence="3 4">
    <name type="scientific">Planobispora takensis</name>
    <dbReference type="NCBI Taxonomy" id="1367882"/>
    <lineage>
        <taxon>Bacteria</taxon>
        <taxon>Bacillati</taxon>
        <taxon>Actinomycetota</taxon>
        <taxon>Actinomycetes</taxon>
        <taxon>Streptosporangiales</taxon>
        <taxon>Streptosporangiaceae</taxon>
        <taxon>Planobispora</taxon>
    </lineage>
</organism>
<dbReference type="EMBL" id="BOOK01000092">
    <property type="protein sequence ID" value="GII06051.1"/>
    <property type="molecule type" value="Genomic_DNA"/>
</dbReference>
<dbReference type="RefSeq" id="WP_203880250.1">
    <property type="nucleotide sequence ID" value="NZ_BOOK01000092.1"/>
</dbReference>
<name>A0A8J3T6G9_9ACTN</name>
<dbReference type="NCBIfam" id="NF038016">
    <property type="entry name" value="sporang_Gsm"/>
    <property type="match status" value="1"/>
</dbReference>
<proteinExistence type="predicted"/>
<dbReference type="GO" id="GO:0004040">
    <property type="term" value="F:amidase activity"/>
    <property type="evidence" value="ECO:0007669"/>
    <property type="project" value="InterPro"/>
</dbReference>
<dbReference type="PANTHER" id="PTHR33308">
    <property type="entry name" value="PEPTIDOGLYCAN HYDROLASE FLGJ"/>
    <property type="match status" value="1"/>
</dbReference>
<keyword evidence="4" id="KW-1185">Reference proteome</keyword>
<dbReference type="PRINTS" id="PR01002">
    <property type="entry name" value="FLGFLGJ"/>
</dbReference>
<evidence type="ECO:0000313" key="4">
    <source>
        <dbReference type="Proteomes" id="UP000634476"/>
    </source>
</evidence>
<dbReference type="InterPro" id="IPR051056">
    <property type="entry name" value="Glycosyl_Hydrolase_73"/>
</dbReference>
<feature type="domain" description="Mannosyl-glycoprotein endo-beta-N-acetylglucosamidase-like" evidence="2">
    <location>
        <begin position="155"/>
        <end position="314"/>
    </location>
</feature>
<dbReference type="InterPro" id="IPR002901">
    <property type="entry name" value="MGlyc_endo_b_GlcNAc-like_dom"/>
</dbReference>
<evidence type="ECO:0000256" key="1">
    <source>
        <dbReference type="ARBA" id="ARBA00022801"/>
    </source>
</evidence>